<dbReference type="RefSeq" id="WP_379996681.1">
    <property type="nucleotide sequence ID" value="NZ_JBHSGN010000074.1"/>
</dbReference>
<evidence type="ECO:0000313" key="3">
    <source>
        <dbReference type="Proteomes" id="UP001596023"/>
    </source>
</evidence>
<accession>A0ABV9KXK7</accession>
<feature type="compositionally biased region" description="Basic and acidic residues" evidence="1">
    <location>
        <begin position="75"/>
        <end position="87"/>
    </location>
</feature>
<sequence length="87" mass="9918">MEKVKSPTFTEEQKLGMLYCPKCGTKWDGIKCLNPNCPSNKPLHGKLKCDKIIPPQKPKPDRGIIPPKQPNKPPQTEKKEKRKILLD</sequence>
<comment type="caution">
    <text evidence="2">The sequence shown here is derived from an EMBL/GenBank/DDBJ whole genome shotgun (WGS) entry which is preliminary data.</text>
</comment>
<feature type="region of interest" description="Disordered" evidence="1">
    <location>
        <begin position="42"/>
        <end position="87"/>
    </location>
</feature>
<proteinExistence type="predicted"/>
<keyword evidence="3" id="KW-1185">Reference proteome</keyword>
<organism evidence="2 3">
    <name type="scientific">Dysgonomonas termitidis</name>
    <dbReference type="NCBI Taxonomy" id="1516126"/>
    <lineage>
        <taxon>Bacteria</taxon>
        <taxon>Pseudomonadati</taxon>
        <taxon>Bacteroidota</taxon>
        <taxon>Bacteroidia</taxon>
        <taxon>Bacteroidales</taxon>
        <taxon>Dysgonomonadaceae</taxon>
        <taxon>Dysgonomonas</taxon>
    </lineage>
</organism>
<name>A0ABV9KXK7_9BACT</name>
<gene>
    <name evidence="2" type="ORF">ACFO6W_11935</name>
</gene>
<dbReference type="EMBL" id="JBHSGN010000074">
    <property type="protein sequence ID" value="MFC4674406.1"/>
    <property type="molecule type" value="Genomic_DNA"/>
</dbReference>
<reference evidence="3" key="1">
    <citation type="journal article" date="2019" name="Int. J. Syst. Evol. Microbiol.">
        <title>The Global Catalogue of Microorganisms (GCM) 10K type strain sequencing project: providing services to taxonomists for standard genome sequencing and annotation.</title>
        <authorList>
            <consortium name="The Broad Institute Genomics Platform"/>
            <consortium name="The Broad Institute Genome Sequencing Center for Infectious Disease"/>
            <person name="Wu L."/>
            <person name="Ma J."/>
        </authorList>
    </citation>
    <scope>NUCLEOTIDE SEQUENCE [LARGE SCALE GENOMIC DNA]</scope>
    <source>
        <strain evidence="3">CCUG 66188</strain>
    </source>
</reference>
<dbReference type="Proteomes" id="UP001596023">
    <property type="component" value="Unassembled WGS sequence"/>
</dbReference>
<evidence type="ECO:0000313" key="2">
    <source>
        <dbReference type="EMBL" id="MFC4674406.1"/>
    </source>
</evidence>
<protein>
    <submittedName>
        <fullName evidence="2">Uncharacterized protein</fullName>
    </submittedName>
</protein>
<evidence type="ECO:0000256" key="1">
    <source>
        <dbReference type="SAM" id="MobiDB-lite"/>
    </source>
</evidence>